<dbReference type="Proteomes" id="UP000266673">
    <property type="component" value="Unassembled WGS sequence"/>
</dbReference>
<evidence type="ECO:0000256" key="1">
    <source>
        <dbReference type="SAM" id="MobiDB-lite"/>
    </source>
</evidence>
<protein>
    <submittedName>
        <fullName evidence="2">Uncharacterized protein</fullName>
    </submittedName>
</protein>
<feature type="compositionally biased region" description="Polar residues" evidence="1">
    <location>
        <begin position="441"/>
        <end position="454"/>
    </location>
</feature>
<comment type="caution">
    <text evidence="2">The sequence shown here is derived from an EMBL/GenBank/DDBJ whole genome shotgun (WGS) entry which is preliminary data.</text>
</comment>
<sequence>MPYNNTSINIHTLNSEQRCQFFLELFDMDPSLINALNSEQRHRLNFVLIAIDPLFTESLLDARSAVLGIINEQFPKGSAMNPITFNEYENYKEAQKKVKKDIQWHEFLKLDKKQYLNFRFNEANSTFPVSEADFILHEWLTSYCNIDQEKKKLMKQRQRGIHCYQKKNIKPPIRKCNDTTNNVNTKSILDQSDTDETDNLQDSLDVDQEKNKITKAKAKKLTFDQDNIYKAAHNSDTLTTVIDVDNNSSQDESLTLTKNRSRKNIQPLIRLRNTKIKVIYDQDITNKNDIIPSDNVSLSLKNILRSSRKHNNIKNAEHNEQNSGVLDEIDGKRKRVQKAKESSLHKARVTKKTKKSYLEPEVQMDQVAETNWTQSMSELGYKNRRHRPALEKKMVSEQKIEQEKRIRENIERRFGIIEQQEWYNGIFDKIEEREWREMLQKTSNSSAPGLSNIGNAKEMESWDDIPNPKNGRVEPAAQKF</sequence>
<reference evidence="2 3" key="1">
    <citation type="submission" date="2018-06" db="EMBL/GenBank/DDBJ databases">
        <title>Comparative genomics reveals the genomic features of Rhizophagus irregularis, R. cerebriforme, R. diaphanum and Gigaspora rosea, and their symbiotic lifestyle signature.</title>
        <authorList>
            <person name="Morin E."/>
            <person name="San Clemente H."/>
            <person name="Chen E.C.H."/>
            <person name="De La Providencia I."/>
            <person name="Hainaut M."/>
            <person name="Kuo A."/>
            <person name="Kohler A."/>
            <person name="Murat C."/>
            <person name="Tang N."/>
            <person name="Roy S."/>
            <person name="Loubradou J."/>
            <person name="Henrissat B."/>
            <person name="Grigoriev I.V."/>
            <person name="Corradi N."/>
            <person name="Roux C."/>
            <person name="Martin F.M."/>
        </authorList>
    </citation>
    <scope>NUCLEOTIDE SEQUENCE [LARGE SCALE GENOMIC DNA]</scope>
    <source>
        <strain evidence="2 3">DAOM 194757</strain>
    </source>
</reference>
<feature type="region of interest" description="Disordered" evidence="1">
    <location>
        <begin position="441"/>
        <end position="480"/>
    </location>
</feature>
<proteinExistence type="predicted"/>
<evidence type="ECO:0000313" key="2">
    <source>
        <dbReference type="EMBL" id="RIB00949.1"/>
    </source>
</evidence>
<name>A0A397TX38_9GLOM</name>
<dbReference type="OrthoDB" id="2432655at2759"/>
<dbReference type="AlphaFoldDB" id="A0A397TX38"/>
<dbReference type="EMBL" id="QKWP01003437">
    <property type="protein sequence ID" value="RIB00949.1"/>
    <property type="molecule type" value="Genomic_DNA"/>
</dbReference>
<keyword evidence="3" id="KW-1185">Reference proteome</keyword>
<accession>A0A397TX38</accession>
<organism evidence="2 3">
    <name type="scientific">Gigaspora rosea</name>
    <dbReference type="NCBI Taxonomy" id="44941"/>
    <lineage>
        <taxon>Eukaryota</taxon>
        <taxon>Fungi</taxon>
        <taxon>Fungi incertae sedis</taxon>
        <taxon>Mucoromycota</taxon>
        <taxon>Glomeromycotina</taxon>
        <taxon>Glomeromycetes</taxon>
        <taxon>Diversisporales</taxon>
        <taxon>Gigasporaceae</taxon>
        <taxon>Gigaspora</taxon>
    </lineage>
</organism>
<gene>
    <name evidence="2" type="ORF">C2G38_2232315</name>
</gene>
<evidence type="ECO:0000313" key="3">
    <source>
        <dbReference type="Proteomes" id="UP000266673"/>
    </source>
</evidence>